<comment type="caution">
    <text evidence="6">The sequence shown here is derived from an EMBL/GenBank/DDBJ whole genome shotgun (WGS) entry which is preliminary data.</text>
</comment>
<evidence type="ECO:0000256" key="3">
    <source>
        <dbReference type="ARBA" id="ARBA00023122"/>
    </source>
</evidence>
<evidence type="ECO:0000256" key="2">
    <source>
        <dbReference type="ARBA" id="ARBA00022737"/>
    </source>
</evidence>
<accession>A0ABV7X8J1</accession>
<name>A0ABV7X8J1_9SPHN</name>
<dbReference type="PANTHER" id="PTHR22777:SF27">
    <property type="entry name" value="MAGNESIUM AND COBALT EFFLUX PROTEIN CORC"/>
    <property type="match status" value="1"/>
</dbReference>
<evidence type="ECO:0000313" key="6">
    <source>
        <dbReference type="EMBL" id="MFC3712347.1"/>
    </source>
</evidence>
<dbReference type="Pfam" id="PF03471">
    <property type="entry name" value="CorC_HlyC"/>
    <property type="match status" value="1"/>
</dbReference>
<keyword evidence="3 4" id="KW-0129">CBS domain</keyword>
<feature type="domain" description="CBS" evidence="5">
    <location>
        <begin position="75"/>
        <end position="136"/>
    </location>
</feature>
<evidence type="ECO:0000259" key="5">
    <source>
        <dbReference type="PROSITE" id="PS51371"/>
    </source>
</evidence>
<protein>
    <submittedName>
        <fullName evidence="6">Hemolysin family protein</fullName>
    </submittedName>
</protein>
<comment type="similarity">
    <text evidence="1">Belongs to the UPF0053 family. Hemolysin C subfamily.</text>
</comment>
<dbReference type="EMBL" id="JBHRXV010000004">
    <property type="protein sequence ID" value="MFC3712347.1"/>
    <property type="molecule type" value="Genomic_DNA"/>
</dbReference>
<dbReference type="RefSeq" id="WP_380859037.1">
    <property type="nucleotide sequence ID" value="NZ_JBHRXV010000004.1"/>
</dbReference>
<proteinExistence type="inferred from homology"/>
<dbReference type="InterPro" id="IPR036318">
    <property type="entry name" value="FAD-bd_PCMH-like_sf"/>
</dbReference>
<dbReference type="Gene3D" id="3.30.465.10">
    <property type="match status" value="1"/>
</dbReference>
<gene>
    <name evidence="6" type="ORF">ACFOMD_07190</name>
</gene>
<evidence type="ECO:0000256" key="4">
    <source>
        <dbReference type="PROSITE-ProRule" id="PRU00703"/>
    </source>
</evidence>
<evidence type="ECO:0000256" key="1">
    <source>
        <dbReference type="ARBA" id="ARBA00006446"/>
    </source>
</evidence>
<dbReference type="InterPro" id="IPR005170">
    <property type="entry name" value="Transptr-assoc_dom"/>
</dbReference>
<dbReference type="InterPro" id="IPR000644">
    <property type="entry name" value="CBS_dom"/>
</dbReference>
<dbReference type="InterPro" id="IPR016169">
    <property type="entry name" value="FAD-bd_PCMH_sub2"/>
</dbReference>
<feature type="domain" description="CBS" evidence="5">
    <location>
        <begin position="142"/>
        <end position="202"/>
    </location>
</feature>
<dbReference type="PROSITE" id="PS51371">
    <property type="entry name" value="CBS"/>
    <property type="match status" value="2"/>
</dbReference>
<organism evidence="6 7">
    <name type="scientific">Sphingoaurantiacus capsulatus</name>
    <dbReference type="NCBI Taxonomy" id="1771310"/>
    <lineage>
        <taxon>Bacteria</taxon>
        <taxon>Pseudomonadati</taxon>
        <taxon>Pseudomonadota</taxon>
        <taxon>Alphaproteobacteria</taxon>
        <taxon>Sphingomonadales</taxon>
        <taxon>Sphingosinicellaceae</taxon>
        <taxon>Sphingoaurantiacus</taxon>
    </lineage>
</organism>
<dbReference type="Gene3D" id="3.10.580.10">
    <property type="entry name" value="CBS-domain"/>
    <property type="match status" value="1"/>
</dbReference>
<dbReference type="InterPro" id="IPR046342">
    <property type="entry name" value="CBS_dom_sf"/>
</dbReference>
<dbReference type="SUPFAM" id="SSF54631">
    <property type="entry name" value="CBS-domain pair"/>
    <property type="match status" value="1"/>
</dbReference>
<dbReference type="PANTHER" id="PTHR22777">
    <property type="entry name" value="HEMOLYSIN-RELATED"/>
    <property type="match status" value="1"/>
</dbReference>
<keyword evidence="2" id="KW-0677">Repeat</keyword>
<dbReference type="InterPro" id="IPR044751">
    <property type="entry name" value="Ion_transp-like_CBS"/>
</dbReference>
<dbReference type="SUPFAM" id="SSF56176">
    <property type="entry name" value="FAD-binding/transporter-associated domain-like"/>
    <property type="match status" value="1"/>
</dbReference>
<reference evidence="7" key="1">
    <citation type="journal article" date="2019" name="Int. J. Syst. Evol. Microbiol.">
        <title>The Global Catalogue of Microorganisms (GCM) 10K type strain sequencing project: providing services to taxonomists for standard genome sequencing and annotation.</title>
        <authorList>
            <consortium name="The Broad Institute Genomics Platform"/>
            <consortium name="The Broad Institute Genome Sequencing Center for Infectious Disease"/>
            <person name="Wu L."/>
            <person name="Ma J."/>
        </authorList>
    </citation>
    <scope>NUCLEOTIDE SEQUENCE [LARGE SCALE GENOMIC DNA]</scope>
    <source>
        <strain evidence="7">KCTC 42644</strain>
    </source>
</reference>
<dbReference type="Pfam" id="PF00571">
    <property type="entry name" value="CBS"/>
    <property type="match status" value="2"/>
</dbReference>
<evidence type="ECO:0000313" key="7">
    <source>
        <dbReference type="Proteomes" id="UP001595615"/>
    </source>
</evidence>
<sequence>MADPSSSDEIGQRVWRFLRLLVTGRSDEASLREQIEEAIDERAGDAENGDDLSAAERQMLKNLLHFGERQIDDVAVPRADMIAFEASGSFQGLVELFREAGHSRVPVFRNNLDDVIGMIHIKDVYARLAEEGRAAVVDPEALLRPVLFVPASMGVLDLLARMRHARTHMAIVIDEYGGTDGLVTIEDLVEEIVGDIEDEHDEAEEGLKALGDDMYEADARIELAELQATLGVVLDEDEEDEVDTVGGMVFMLAGRVPPVGETIVHPSGWRFEVIAGDTRHIQRVRIHPPEVARQEAAAE</sequence>
<keyword evidence="7" id="KW-1185">Reference proteome</keyword>
<dbReference type="SMART" id="SM01091">
    <property type="entry name" value="CorC_HlyC"/>
    <property type="match status" value="1"/>
</dbReference>
<dbReference type="Proteomes" id="UP001595615">
    <property type="component" value="Unassembled WGS sequence"/>
</dbReference>
<dbReference type="CDD" id="cd04590">
    <property type="entry name" value="CBS_pair_CorC_HlyC_assoc"/>
    <property type="match status" value="1"/>
</dbReference>